<dbReference type="EMBL" id="BGZK01001109">
    <property type="protein sequence ID" value="GBP71447.1"/>
    <property type="molecule type" value="Genomic_DNA"/>
</dbReference>
<feature type="region of interest" description="Disordered" evidence="1">
    <location>
        <begin position="57"/>
        <end position="79"/>
    </location>
</feature>
<feature type="compositionally biased region" description="Low complexity" evidence="1">
    <location>
        <begin position="153"/>
        <end position="174"/>
    </location>
</feature>
<evidence type="ECO:0000313" key="2">
    <source>
        <dbReference type="EMBL" id="GBP71447.1"/>
    </source>
</evidence>
<feature type="region of interest" description="Disordered" evidence="1">
    <location>
        <begin position="149"/>
        <end position="174"/>
    </location>
</feature>
<name>A0A4C1YA82_EUMVA</name>
<protein>
    <submittedName>
        <fullName evidence="2">Uncharacterized protein</fullName>
    </submittedName>
</protein>
<sequence length="193" mass="21666">MHDDDRQHSVAPATCAVFICNTMPAVIVSPGWYRNDKAERRTAVRPGRTFARRPAQMAASAPAPHSVPLPQGPRPAASPYRAAQGYVNRGSLFRRLSTARGVAFTYRRLTTPLRNRRCRMSEISRYVHVLRSNTESRCARVDRLPGSTSVQYPNSLLPSTPSTPSQASLLRTPSSRPRRYFECTPITFDCEYK</sequence>
<evidence type="ECO:0000256" key="1">
    <source>
        <dbReference type="SAM" id="MobiDB-lite"/>
    </source>
</evidence>
<dbReference type="Proteomes" id="UP000299102">
    <property type="component" value="Unassembled WGS sequence"/>
</dbReference>
<reference evidence="2 3" key="1">
    <citation type="journal article" date="2019" name="Commun. Biol.">
        <title>The bagworm genome reveals a unique fibroin gene that provides high tensile strength.</title>
        <authorList>
            <person name="Kono N."/>
            <person name="Nakamura H."/>
            <person name="Ohtoshi R."/>
            <person name="Tomita M."/>
            <person name="Numata K."/>
            <person name="Arakawa K."/>
        </authorList>
    </citation>
    <scope>NUCLEOTIDE SEQUENCE [LARGE SCALE GENOMIC DNA]</scope>
</reference>
<accession>A0A4C1YA82</accession>
<dbReference type="AlphaFoldDB" id="A0A4C1YA82"/>
<comment type="caution">
    <text evidence="2">The sequence shown here is derived from an EMBL/GenBank/DDBJ whole genome shotgun (WGS) entry which is preliminary data.</text>
</comment>
<proteinExistence type="predicted"/>
<evidence type="ECO:0000313" key="3">
    <source>
        <dbReference type="Proteomes" id="UP000299102"/>
    </source>
</evidence>
<gene>
    <name evidence="2" type="ORF">EVAR_46252_1</name>
</gene>
<organism evidence="2 3">
    <name type="scientific">Eumeta variegata</name>
    <name type="common">Bagworm moth</name>
    <name type="synonym">Eumeta japonica</name>
    <dbReference type="NCBI Taxonomy" id="151549"/>
    <lineage>
        <taxon>Eukaryota</taxon>
        <taxon>Metazoa</taxon>
        <taxon>Ecdysozoa</taxon>
        <taxon>Arthropoda</taxon>
        <taxon>Hexapoda</taxon>
        <taxon>Insecta</taxon>
        <taxon>Pterygota</taxon>
        <taxon>Neoptera</taxon>
        <taxon>Endopterygota</taxon>
        <taxon>Lepidoptera</taxon>
        <taxon>Glossata</taxon>
        <taxon>Ditrysia</taxon>
        <taxon>Tineoidea</taxon>
        <taxon>Psychidae</taxon>
        <taxon>Oiketicinae</taxon>
        <taxon>Eumeta</taxon>
    </lineage>
</organism>
<keyword evidence="3" id="KW-1185">Reference proteome</keyword>